<name>A0A256GCM8_9HYPH</name>
<dbReference type="Proteomes" id="UP000216188">
    <property type="component" value="Unassembled WGS sequence"/>
</dbReference>
<evidence type="ECO:0000256" key="3">
    <source>
        <dbReference type="ARBA" id="ARBA00023012"/>
    </source>
</evidence>
<evidence type="ECO:0000256" key="1">
    <source>
        <dbReference type="ARBA" id="ARBA00004496"/>
    </source>
</evidence>
<protein>
    <submittedName>
        <fullName evidence="6">Response regulator</fullName>
    </submittedName>
</protein>
<evidence type="ECO:0000313" key="7">
    <source>
        <dbReference type="Proteomes" id="UP000216188"/>
    </source>
</evidence>
<dbReference type="PANTHER" id="PTHR44591">
    <property type="entry name" value="STRESS RESPONSE REGULATOR PROTEIN 1"/>
    <property type="match status" value="1"/>
</dbReference>
<dbReference type="AlphaFoldDB" id="A0A256GCM8"/>
<organism evidence="6 7">
    <name type="scientific">Brucella pseudogrignonensis</name>
    <dbReference type="NCBI Taxonomy" id="419475"/>
    <lineage>
        <taxon>Bacteria</taxon>
        <taxon>Pseudomonadati</taxon>
        <taxon>Pseudomonadota</taxon>
        <taxon>Alphaproteobacteria</taxon>
        <taxon>Hyphomicrobiales</taxon>
        <taxon>Brucellaceae</taxon>
        <taxon>Brucella/Ochrobactrum group</taxon>
        <taxon>Brucella</taxon>
    </lineage>
</organism>
<dbReference type="CDD" id="cd00156">
    <property type="entry name" value="REC"/>
    <property type="match status" value="1"/>
</dbReference>
<dbReference type="GO" id="GO:0005737">
    <property type="term" value="C:cytoplasm"/>
    <property type="evidence" value="ECO:0007669"/>
    <property type="project" value="UniProtKB-SubCell"/>
</dbReference>
<evidence type="ECO:0000259" key="5">
    <source>
        <dbReference type="PROSITE" id="PS50110"/>
    </source>
</evidence>
<dbReference type="InterPro" id="IPR011006">
    <property type="entry name" value="CheY-like_superfamily"/>
</dbReference>
<dbReference type="Gene3D" id="3.40.50.2300">
    <property type="match status" value="1"/>
</dbReference>
<feature type="modified residue" description="4-aspartylphosphate" evidence="4">
    <location>
        <position position="58"/>
    </location>
</feature>
<dbReference type="RefSeq" id="WP_094543828.1">
    <property type="nucleotide sequence ID" value="NZ_JBHEEM010000034.1"/>
</dbReference>
<dbReference type="InterPro" id="IPR001789">
    <property type="entry name" value="Sig_transdc_resp-reg_receiver"/>
</dbReference>
<dbReference type="InterPro" id="IPR050595">
    <property type="entry name" value="Bact_response_regulator"/>
</dbReference>
<gene>
    <name evidence="6" type="ORF">CEV34_5667</name>
</gene>
<dbReference type="SUPFAM" id="SSF52172">
    <property type="entry name" value="CheY-like"/>
    <property type="match status" value="1"/>
</dbReference>
<sequence>MDCEKDRKTVLIAEDEIFIRMDANYFLTEAGLDVIEAKNAGEAEKHLRNTTVDVLFTDIEMPGSNLNGLELAALVGKEWPSIPVLVTSGKVIPSNDERSFGFLPKPYLARDVIAWIKKAVEQS</sequence>
<dbReference type="GO" id="GO:0000160">
    <property type="term" value="P:phosphorelay signal transduction system"/>
    <property type="evidence" value="ECO:0007669"/>
    <property type="project" value="UniProtKB-KW"/>
</dbReference>
<reference evidence="6 7" key="1">
    <citation type="submission" date="2017-07" db="EMBL/GenBank/DDBJ databases">
        <title>Phylogenetic study on the rhizospheric bacterium Ochrobactrum sp. A44.</title>
        <authorList>
            <person name="Krzyzanowska D.M."/>
            <person name="Ossowicki A."/>
            <person name="Rajewska M."/>
            <person name="Maciag T."/>
            <person name="Kaczynski Z."/>
            <person name="Czerwicka M."/>
            <person name="Jafra S."/>
        </authorList>
    </citation>
    <scope>NUCLEOTIDE SEQUENCE [LARGE SCALE GENOMIC DNA]</scope>
    <source>
        <strain evidence="6 7">CCUG 30717</strain>
    </source>
</reference>
<feature type="domain" description="Response regulatory" evidence="5">
    <location>
        <begin position="9"/>
        <end position="120"/>
    </location>
</feature>
<evidence type="ECO:0000256" key="4">
    <source>
        <dbReference type="PROSITE-ProRule" id="PRU00169"/>
    </source>
</evidence>
<accession>A0A256GCM8</accession>
<dbReference type="Pfam" id="PF00072">
    <property type="entry name" value="Response_reg"/>
    <property type="match status" value="1"/>
</dbReference>
<comment type="caution">
    <text evidence="6">The sequence shown here is derived from an EMBL/GenBank/DDBJ whole genome shotgun (WGS) entry which is preliminary data.</text>
</comment>
<comment type="subcellular location">
    <subcellularLocation>
        <location evidence="1">Cytoplasm</location>
    </subcellularLocation>
</comment>
<keyword evidence="3" id="KW-0902">Two-component regulatory system</keyword>
<keyword evidence="2 4" id="KW-0597">Phosphoprotein</keyword>
<evidence type="ECO:0000256" key="2">
    <source>
        <dbReference type="ARBA" id="ARBA00022553"/>
    </source>
</evidence>
<dbReference type="PROSITE" id="PS50110">
    <property type="entry name" value="RESPONSE_REGULATORY"/>
    <property type="match status" value="1"/>
</dbReference>
<dbReference type="PANTHER" id="PTHR44591:SF14">
    <property type="entry name" value="PROTEIN PILG"/>
    <property type="match status" value="1"/>
</dbReference>
<dbReference type="SMART" id="SM00448">
    <property type="entry name" value="REC"/>
    <property type="match status" value="1"/>
</dbReference>
<proteinExistence type="predicted"/>
<evidence type="ECO:0000313" key="6">
    <source>
        <dbReference type="EMBL" id="OYR24859.1"/>
    </source>
</evidence>
<keyword evidence="7" id="KW-1185">Reference proteome</keyword>
<dbReference type="EMBL" id="NNRM01000030">
    <property type="protein sequence ID" value="OYR24859.1"/>
    <property type="molecule type" value="Genomic_DNA"/>
</dbReference>